<feature type="region of interest" description="Disordered" evidence="1">
    <location>
        <begin position="1"/>
        <end position="104"/>
    </location>
</feature>
<reference evidence="2 3" key="2">
    <citation type="submission" date="2020-04" db="EMBL/GenBank/DDBJ databases">
        <title>Genome sequencing and assembly of multiple isolates from the Colletotrichum gloeosporioides species complex.</title>
        <authorList>
            <person name="Gan P."/>
            <person name="Shirasu K."/>
        </authorList>
    </citation>
    <scope>NUCLEOTIDE SEQUENCE [LARGE SCALE GENOMIC DNA]</scope>
    <source>
        <strain evidence="2 3">Nara gc5</strain>
    </source>
</reference>
<dbReference type="EMBL" id="ANPB02000008">
    <property type="protein sequence ID" value="KAF4477429.1"/>
    <property type="molecule type" value="Genomic_DNA"/>
</dbReference>
<feature type="region of interest" description="Disordered" evidence="1">
    <location>
        <begin position="182"/>
        <end position="225"/>
    </location>
</feature>
<accession>A0A7J6IKX8</accession>
<comment type="caution">
    <text evidence="2">The sequence shown here is derived from an EMBL/GenBank/DDBJ whole genome shotgun (WGS) entry which is preliminary data.</text>
</comment>
<feature type="region of interest" description="Disordered" evidence="1">
    <location>
        <begin position="276"/>
        <end position="359"/>
    </location>
</feature>
<protein>
    <submittedName>
        <fullName evidence="2">Uncharacterized protein</fullName>
    </submittedName>
</protein>
<dbReference type="RefSeq" id="XP_031879802.1">
    <property type="nucleotide sequence ID" value="XM_032023431.1"/>
</dbReference>
<reference evidence="2 3" key="1">
    <citation type="submission" date="2012-08" db="EMBL/GenBank/DDBJ databases">
        <authorList>
            <person name="Gan P.H.P."/>
            <person name="Ikeda K."/>
            <person name="Irieda H."/>
            <person name="Narusaka M."/>
            <person name="O'Connell R.J."/>
            <person name="Narusaka Y."/>
            <person name="Takano Y."/>
            <person name="Kubo Y."/>
            <person name="Shirasu K."/>
        </authorList>
    </citation>
    <scope>NUCLEOTIDE SEQUENCE [LARGE SCALE GENOMIC DNA]</scope>
    <source>
        <strain evidence="2 3">Nara gc5</strain>
    </source>
</reference>
<feature type="compositionally biased region" description="Polar residues" evidence="1">
    <location>
        <begin position="327"/>
        <end position="351"/>
    </location>
</feature>
<organism evidence="2 3">
    <name type="scientific">Colletotrichum fructicola (strain Nara gc5)</name>
    <name type="common">Anthracnose fungus</name>
    <name type="synonym">Colletotrichum gloeosporioides (strain Nara gc5)</name>
    <dbReference type="NCBI Taxonomy" id="1213859"/>
    <lineage>
        <taxon>Eukaryota</taxon>
        <taxon>Fungi</taxon>
        <taxon>Dikarya</taxon>
        <taxon>Ascomycota</taxon>
        <taxon>Pezizomycotina</taxon>
        <taxon>Sordariomycetes</taxon>
        <taxon>Hypocreomycetidae</taxon>
        <taxon>Glomerellales</taxon>
        <taxon>Glomerellaceae</taxon>
        <taxon>Colletotrichum</taxon>
        <taxon>Colletotrichum gloeosporioides species complex</taxon>
    </lineage>
</organism>
<dbReference type="GeneID" id="43607609"/>
<dbReference type="Proteomes" id="UP000011096">
    <property type="component" value="Unassembled WGS sequence"/>
</dbReference>
<evidence type="ECO:0000313" key="2">
    <source>
        <dbReference type="EMBL" id="KAF4477429.1"/>
    </source>
</evidence>
<feature type="compositionally biased region" description="Basic and acidic residues" evidence="1">
    <location>
        <begin position="187"/>
        <end position="211"/>
    </location>
</feature>
<feature type="region of interest" description="Disordered" evidence="1">
    <location>
        <begin position="126"/>
        <end position="153"/>
    </location>
</feature>
<evidence type="ECO:0000256" key="1">
    <source>
        <dbReference type="SAM" id="MobiDB-lite"/>
    </source>
</evidence>
<keyword evidence="3" id="KW-1185">Reference proteome</keyword>
<feature type="compositionally biased region" description="Low complexity" evidence="1">
    <location>
        <begin position="11"/>
        <end position="47"/>
    </location>
</feature>
<dbReference type="OrthoDB" id="5422061at2759"/>
<gene>
    <name evidence="2" type="ORF">CGGC5_v013725</name>
</gene>
<dbReference type="InParanoid" id="A0A7J6IKX8"/>
<name>A0A7J6IKX8_COLFN</name>
<proteinExistence type="predicted"/>
<dbReference type="AlphaFoldDB" id="A0A7J6IKX8"/>
<sequence>MSSTTAETPIAGAAAAAAAEDGGAGGSPASPSQSQPQSPASARAVPSGVTVVFAERKRTGRIAGAKYKADGTPYKRPGPPPKPIEERAHYQARGPLKRMERSYTDQKRREVVMFLQNHKIRVTDENDIRARKGWNGGREDQQPPEEPGYRWPTLKETSDWFKVPERTVHSWWKRRQKILGNAPKKFTKAEKRRMAEEEERRRKEAEERREQLSAIGWPTEALPEVIPGHEGAWQRASEDVRMQIQGLPQPEAGEMSSRATAWSVAAATFSQGLPPVSPAPRAVLPVSQSPAPRAPPPVSQAPAPHVLLPASQSPAPRVLLPAPPRTENISAVTRTPSPTTDASVPSSTTATPAAIRETTEEREQLNILAREAMAASAGSTPAA</sequence>
<evidence type="ECO:0000313" key="3">
    <source>
        <dbReference type="Proteomes" id="UP000011096"/>
    </source>
</evidence>